<organism evidence="2 3">
    <name type="scientific">Glarea lozoyensis (strain ATCC 74030 / MF5533)</name>
    <dbReference type="NCBI Taxonomy" id="1104152"/>
    <lineage>
        <taxon>Eukaryota</taxon>
        <taxon>Fungi</taxon>
        <taxon>Dikarya</taxon>
        <taxon>Ascomycota</taxon>
        <taxon>Pezizomycotina</taxon>
        <taxon>Leotiomycetes</taxon>
        <taxon>Helotiales</taxon>
        <taxon>Helotiaceae</taxon>
        <taxon>Glarea</taxon>
    </lineage>
</organism>
<keyword evidence="1" id="KW-0732">Signal</keyword>
<accession>H0EMN1</accession>
<proteinExistence type="predicted"/>
<keyword evidence="3" id="KW-1185">Reference proteome</keyword>
<evidence type="ECO:0000256" key="1">
    <source>
        <dbReference type="SAM" id="SignalP"/>
    </source>
</evidence>
<protein>
    <submittedName>
        <fullName evidence="2">Uncharacterized protein</fullName>
    </submittedName>
</protein>
<feature type="signal peptide" evidence="1">
    <location>
        <begin position="1"/>
        <end position="24"/>
    </location>
</feature>
<dbReference type="Proteomes" id="UP000005446">
    <property type="component" value="Unassembled WGS sequence"/>
</dbReference>
<gene>
    <name evidence="2" type="ORF">M7I_3870</name>
</gene>
<dbReference type="AlphaFoldDB" id="H0EMN1"/>
<sequence>MSVFLNRPQAARLWAGILAHAALATSTPCSRPSLLENPEPGAVELLAATAINCAWGPVEEQRE</sequence>
<name>H0EMN1_GLAL7</name>
<dbReference type="InParanoid" id="H0EMN1"/>
<reference evidence="2 3" key="1">
    <citation type="journal article" date="2012" name="Eukaryot. Cell">
        <title>Genome sequence of the fungus Glarea lozoyensis: the first genome sequence of a species from the Helotiaceae family.</title>
        <authorList>
            <person name="Youssar L."/>
            <person name="Gruening B.A."/>
            <person name="Erxleben A."/>
            <person name="Guenther S."/>
            <person name="Huettel W."/>
        </authorList>
    </citation>
    <scope>NUCLEOTIDE SEQUENCE [LARGE SCALE GENOMIC DNA]</scope>
    <source>
        <strain evidence="3">ATCC 74030 / MF5533</strain>
    </source>
</reference>
<evidence type="ECO:0000313" key="3">
    <source>
        <dbReference type="Proteomes" id="UP000005446"/>
    </source>
</evidence>
<dbReference type="EMBL" id="AGUE01000093">
    <property type="protein sequence ID" value="EHL00209.1"/>
    <property type="molecule type" value="Genomic_DNA"/>
</dbReference>
<dbReference type="HOGENOM" id="CLU_2885975_0_0_1"/>
<feature type="chain" id="PRO_5003531630" evidence="1">
    <location>
        <begin position="25"/>
        <end position="63"/>
    </location>
</feature>
<comment type="caution">
    <text evidence="2">The sequence shown here is derived from an EMBL/GenBank/DDBJ whole genome shotgun (WGS) entry which is preliminary data.</text>
</comment>
<evidence type="ECO:0000313" key="2">
    <source>
        <dbReference type="EMBL" id="EHL00209.1"/>
    </source>
</evidence>